<dbReference type="RefSeq" id="WP_133581100.1">
    <property type="nucleotide sequence ID" value="NZ_SNYJ01000011.1"/>
</dbReference>
<dbReference type="EMBL" id="SNYJ01000011">
    <property type="protein sequence ID" value="TDQ38057.1"/>
    <property type="molecule type" value="Genomic_DNA"/>
</dbReference>
<dbReference type="InterPro" id="IPR003789">
    <property type="entry name" value="Asn/Gln_tRNA_amidoTrase-B-like"/>
</dbReference>
<dbReference type="GO" id="GO:0016884">
    <property type="term" value="F:carbon-nitrogen ligase activity, with glutamine as amido-N-donor"/>
    <property type="evidence" value="ECO:0007669"/>
    <property type="project" value="InterPro"/>
</dbReference>
<evidence type="ECO:0000313" key="1">
    <source>
        <dbReference type="EMBL" id="TDQ38057.1"/>
    </source>
</evidence>
<gene>
    <name evidence="1" type="ORF">EV213_111138</name>
</gene>
<keyword evidence="2" id="KW-1185">Reference proteome</keyword>
<dbReference type="OrthoDB" id="9794041at2"/>
<organism evidence="1 2">
    <name type="scientific">Aureibacillus halotolerans</name>
    <dbReference type="NCBI Taxonomy" id="1508390"/>
    <lineage>
        <taxon>Bacteria</taxon>
        <taxon>Bacillati</taxon>
        <taxon>Bacillota</taxon>
        <taxon>Bacilli</taxon>
        <taxon>Bacillales</taxon>
        <taxon>Bacillaceae</taxon>
        <taxon>Aureibacillus</taxon>
    </lineage>
</organism>
<reference evidence="1 2" key="1">
    <citation type="submission" date="2019-03" db="EMBL/GenBank/DDBJ databases">
        <title>Genomic Encyclopedia of Type Strains, Phase IV (KMG-IV): sequencing the most valuable type-strain genomes for metagenomic binning, comparative biology and taxonomic classification.</title>
        <authorList>
            <person name="Goeker M."/>
        </authorList>
    </citation>
    <scope>NUCLEOTIDE SEQUENCE [LARGE SCALE GENOMIC DNA]</scope>
    <source>
        <strain evidence="1 2">DSM 28697</strain>
    </source>
</reference>
<comment type="caution">
    <text evidence="1">The sequence shown here is derived from an EMBL/GenBank/DDBJ whole genome shotgun (WGS) entry which is preliminary data.</text>
</comment>
<accession>A0A4V3D4Z8</accession>
<dbReference type="Pfam" id="PF09424">
    <property type="entry name" value="YqeY"/>
    <property type="match status" value="1"/>
</dbReference>
<proteinExistence type="predicted"/>
<dbReference type="PANTHER" id="PTHR28055:SF1">
    <property type="entry name" value="ALTERED INHERITANCE OF MITOCHONDRIA PROTEIN 41, MITOCHONDRIAL"/>
    <property type="match status" value="1"/>
</dbReference>
<dbReference type="Gene3D" id="1.10.1510.10">
    <property type="entry name" value="Uncharacterised protein YqeY/AIM41 PF09424, N-terminal domain"/>
    <property type="match status" value="1"/>
</dbReference>
<name>A0A4V3D4Z8_9BACI</name>
<evidence type="ECO:0008006" key="3">
    <source>
        <dbReference type="Google" id="ProtNLM"/>
    </source>
</evidence>
<dbReference type="Proteomes" id="UP000295632">
    <property type="component" value="Unassembled WGS sequence"/>
</dbReference>
<protein>
    <recommendedName>
        <fullName evidence="3">GatB/YqeY domain-containing protein</fullName>
    </recommendedName>
</protein>
<dbReference type="AlphaFoldDB" id="A0A4V3D4Z8"/>
<dbReference type="InterPro" id="IPR042184">
    <property type="entry name" value="YqeY/Aim41_N"/>
</dbReference>
<dbReference type="Gene3D" id="1.10.10.410">
    <property type="match status" value="1"/>
</dbReference>
<evidence type="ECO:0000313" key="2">
    <source>
        <dbReference type="Proteomes" id="UP000295632"/>
    </source>
</evidence>
<dbReference type="SUPFAM" id="SSF89095">
    <property type="entry name" value="GatB/YqeY motif"/>
    <property type="match status" value="1"/>
</dbReference>
<dbReference type="InterPro" id="IPR023168">
    <property type="entry name" value="GatB_Yqey_C_2"/>
</dbReference>
<sequence>MNLLERLNQDMKEAMKARDKDRLTVIRMLKASYQNEAIKLGKQELSEEEALNILSREAKQRKESLREFDAAGRSDLSEQVAKGLDIVTMYMPEQLSEESLRTLIQETITDVGATSPADMGKVMGAVLPKVKGKADGTLVRTIVQDELS</sequence>
<dbReference type="PANTHER" id="PTHR28055">
    <property type="entry name" value="ALTERED INHERITANCE OF MITOCHONDRIA PROTEIN 41, MITOCHONDRIAL"/>
    <property type="match status" value="1"/>
</dbReference>
<dbReference type="InterPro" id="IPR019004">
    <property type="entry name" value="YqeY/Aim41"/>
</dbReference>